<dbReference type="EMBL" id="JAHUZN010000006">
    <property type="protein sequence ID" value="KAG8491399.1"/>
    <property type="molecule type" value="Genomic_DNA"/>
</dbReference>
<protein>
    <submittedName>
        <fullName evidence="1">Uncharacterized protein</fullName>
    </submittedName>
</protein>
<comment type="caution">
    <text evidence="1">The sequence shown here is derived from an EMBL/GenBank/DDBJ whole genome shotgun (WGS) entry which is preliminary data.</text>
</comment>
<proteinExistence type="predicted"/>
<name>A0A8J5YRQ5_9ROSI</name>
<dbReference type="OrthoDB" id="978256at2759"/>
<evidence type="ECO:0000313" key="2">
    <source>
        <dbReference type="Proteomes" id="UP000701853"/>
    </source>
</evidence>
<dbReference type="AlphaFoldDB" id="A0A8J5YRQ5"/>
<gene>
    <name evidence="1" type="ORF">CXB51_014598</name>
</gene>
<reference evidence="1 2" key="1">
    <citation type="journal article" date="2021" name="bioRxiv">
        <title>The Gossypium anomalum genome as a resource for cotton improvement and evolutionary analysis of hybrid incompatibility.</title>
        <authorList>
            <person name="Grover C.E."/>
            <person name="Yuan D."/>
            <person name="Arick M.A."/>
            <person name="Miller E.R."/>
            <person name="Hu G."/>
            <person name="Peterson D.G."/>
            <person name="Wendel J.F."/>
            <person name="Udall J.A."/>
        </authorList>
    </citation>
    <scope>NUCLEOTIDE SEQUENCE [LARGE SCALE GENOMIC DNA]</scope>
    <source>
        <strain evidence="1">JFW-Udall</strain>
        <tissue evidence="1">Leaf</tissue>
    </source>
</reference>
<organism evidence="1 2">
    <name type="scientific">Gossypium anomalum</name>
    <dbReference type="NCBI Taxonomy" id="47600"/>
    <lineage>
        <taxon>Eukaryota</taxon>
        <taxon>Viridiplantae</taxon>
        <taxon>Streptophyta</taxon>
        <taxon>Embryophyta</taxon>
        <taxon>Tracheophyta</taxon>
        <taxon>Spermatophyta</taxon>
        <taxon>Magnoliopsida</taxon>
        <taxon>eudicotyledons</taxon>
        <taxon>Gunneridae</taxon>
        <taxon>Pentapetalae</taxon>
        <taxon>rosids</taxon>
        <taxon>malvids</taxon>
        <taxon>Malvales</taxon>
        <taxon>Malvaceae</taxon>
        <taxon>Malvoideae</taxon>
        <taxon>Gossypium</taxon>
    </lineage>
</organism>
<keyword evidence="2" id="KW-1185">Reference proteome</keyword>
<accession>A0A8J5YRQ5</accession>
<sequence>MARRPKAVFFIGNHSSKEVNNGHGDKVSSSKGRWKLNKTIKGSGNRFKNSKNSWVSLTESMKRVADLIASELDGKSVNDLSMEEEERLETPSN</sequence>
<evidence type="ECO:0000313" key="1">
    <source>
        <dbReference type="EMBL" id="KAG8491399.1"/>
    </source>
</evidence>
<dbReference type="Proteomes" id="UP000701853">
    <property type="component" value="Chromosome 6"/>
</dbReference>